<dbReference type="Gene3D" id="1.20.1280.50">
    <property type="match status" value="2"/>
</dbReference>
<comment type="caution">
    <text evidence="2">The sequence shown here is derived from an EMBL/GenBank/DDBJ whole genome shotgun (WGS) entry which is preliminary data.</text>
</comment>
<gene>
    <name evidence="2" type="primary">gn00895</name>
    <name evidence="2" type="ORF">PR202_gn00895</name>
</gene>
<evidence type="ECO:0000313" key="2">
    <source>
        <dbReference type="EMBL" id="GJN41508.1"/>
    </source>
</evidence>
<dbReference type="SMART" id="SM00256">
    <property type="entry name" value="FBOX"/>
    <property type="match status" value="2"/>
</dbReference>
<dbReference type="Pfam" id="PF12937">
    <property type="entry name" value="F-box-like"/>
    <property type="match status" value="2"/>
</dbReference>
<dbReference type="InterPro" id="IPR036047">
    <property type="entry name" value="F-box-like_dom_sf"/>
</dbReference>
<dbReference type="EMBL" id="BQKI01000378">
    <property type="protein sequence ID" value="GJN41508.1"/>
    <property type="molecule type" value="Genomic_DNA"/>
</dbReference>
<evidence type="ECO:0000313" key="3">
    <source>
        <dbReference type="Proteomes" id="UP001054889"/>
    </source>
</evidence>
<protein>
    <recommendedName>
        <fullName evidence="1">F-box domain-containing protein</fullName>
    </recommendedName>
</protein>
<dbReference type="PANTHER" id="PTHR31672:SF13">
    <property type="entry name" value="F-BOX PROTEIN CPR30-LIKE"/>
    <property type="match status" value="1"/>
</dbReference>
<evidence type="ECO:0000259" key="1">
    <source>
        <dbReference type="PROSITE" id="PS50181"/>
    </source>
</evidence>
<accession>A0AAV5G4E4</accession>
<feature type="domain" description="F-box" evidence="1">
    <location>
        <begin position="220"/>
        <end position="266"/>
    </location>
</feature>
<dbReference type="PROSITE" id="PS50181">
    <property type="entry name" value="FBOX"/>
    <property type="match status" value="2"/>
</dbReference>
<keyword evidence="3" id="KW-1185">Reference proteome</keyword>
<dbReference type="AlphaFoldDB" id="A0AAV5G4E4"/>
<dbReference type="Proteomes" id="UP001054889">
    <property type="component" value="Unassembled WGS sequence"/>
</dbReference>
<dbReference type="SUPFAM" id="SSF81383">
    <property type="entry name" value="F-box domain"/>
    <property type="match status" value="2"/>
</dbReference>
<organism evidence="2 3">
    <name type="scientific">Eleusine coracana subsp. coracana</name>
    <dbReference type="NCBI Taxonomy" id="191504"/>
    <lineage>
        <taxon>Eukaryota</taxon>
        <taxon>Viridiplantae</taxon>
        <taxon>Streptophyta</taxon>
        <taxon>Embryophyta</taxon>
        <taxon>Tracheophyta</taxon>
        <taxon>Spermatophyta</taxon>
        <taxon>Magnoliopsida</taxon>
        <taxon>Liliopsida</taxon>
        <taxon>Poales</taxon>
        <taxon>Poaceae</taxon>
        <taxon>PACMAD clade</taxon>
        <taxon>Chloridoideae</taxon>
        <taxon>Cynodonteae</taxon>
        <taxon>Eleusininae</taxon>
        <taxon>Eleusine</taxon>
    </lineage>
</organism>
<proteinExistence type="predicted"/>
<sequence>MPPSPRGEHLSRLPDDLVAGILSLLPPREVARARLVCRWWHALTTDHHFLRASSFSRRHAGHGHPVAGLFSNHIFRFTPTEYFPLSISADEEPTLETDSPLTSPLSPALALQIPGRCILDVLGSCNGLLLLWCRSIYYVWQPADKEARPNCPTERGPALALAFMSTLLRHGLGGMAIHSDQSAGLFQGHYVFRGCILEWFSSMDSGTLLAAALFAEMPGRDHFSRLPDDLVAGILALLPPRLVARARLVCQQWHSVTTDHHFLHASFSHGRPILGFFTGVTRDYFPLRIEADEEAAADPEAASDLLAPDLSFIPGTGSADAVRDSYKMRLYF</sequence>
<dbReference type="InterPro" id="IPR001810">
    <property type="entry name" value="F-box_dom"/>
</dbReference>
<name>A0AAV5G4E4_ELECO</name>
<feature type="domain" description="F-box" evidence="1">
    <location>
        <begin position="7"/>
        <end position="53"/>
    </location>
</feature>
<reference evidence="2" key="2">
    <citation type="submission" date="2021-12" db="EMBL/GenBank/DDBJ databases">
        <title>Resequencing data analysis of finger millet.</title>
        <authorList>
            <person name="Hatakeyama M."/>
            <person name="Aluri S."/>
            <person name="Balachadran M.T."/>
            <person name="Sivarajan S.R."/>
            <person name="Poveda L."/>
            <person name="Shimizu-Inatsugi R."/>
            <person name="Schlapbach R."/>
            <person name="Sreeman S.M."/>
            <person name="Shimizu K.K."/>
        </authorList>
    </citation>
    <scope>NUCLEOTIDE SEQUENCE</scope>
</reference>
<dbReference type="InterPro" id="IPR050796">
    <property type="entry name" value="SCF_F-box_component"/>
</dbReference>
<dbReference type="PANTHER" id="PTHR31672">
    <property type="entry name" value="BNACNNG10540D PROTEIN"/>
    <property type="match status" value="1"/>
</dbReference>
<reference evidence="2" key="1">
    <citation type="journal article" date="2018" name="DNA Res.">
        <title>Multiple hybrid de novo genome assembly of finger millet, an orphan allotetraploid crop.</title>
        <authorList>
            <person name="Hatakeyama M."/>
            <person name="Aluri S."/>
            <person name="Balachadran M.T."/>
            <person name="Sivarajan S.R."/>
            <person name="Patrignani A."/>
            <person name="Gruter S."/>
            <person name="Poveda L."/>
            <person name="Shimizu-Inatsugi R."/>
            <person name="Baeten J."/>
            <person name="Francoijs K.J."/>
            <person name="Nataraja K.N."/>
            <person name="Reddy Y.A.N."/>
            <person name="Phadnis S."/>
            <person name="Ravikumar R.L."/>
            <person name="Schlapbach R."/>
            <person name="Sreeman S.M."/>
            <person name="Shimizu K.K."/>
        </authorList>
    </citation>
    <scope>NUCLEOTIDE SEQUENCE</scope>
</reference>